<dbReference type="AlphaFoldDB" id="A0A8J4ABT8"/>
<gene>
    <name evidence="2" type="ORF">NUM_40050</name>
</gene>
<feature type="compositionally biased region" description="Low complexity" evidence="1">
    <location>
        <begin position="361"/>
        <end position="371"/>
    </location>
</feature>
<evidence type="ECO:0000313" key="3">
    <source>
        <dbReference type="Proteomes" id="UP000614996"/>
    </source>
</evidence>
<proteinExistence type="predicted"/>
<feature type="region of interest" description="Disordered" evidence="1">
    <location>
        <begin position="1"/>
        <end position="68"/>
    </location>
</feature>
<dbReference type="EMBL" id="BOPO01000076">
    <property type="protein sequence ID" value="GIL28751.1"/>
    <property type="molecule type" value="Genomic_DNA"/>
</dbReference>
<sequence length="574" mass="56105">MLPCHRMQTTGVASRPETPTVTSVTEMPVGTGAGAPPPLVGRAAVTMPGAAARASRRTARPGATAAARAARATAAGATRAAAPAEAASAATTETTGGSVAVTGSTAAVTVGPEGLVAATTEGNGASGDRAEDPVGIRAGRTRGDAAIPAVVPGTVGATTRVVVAGVAATDAPLRGGPRAGIGRMPTAVTGAVRGTRAARGSSAAGRRAARDEVPDRVTLAAASSVAIGRLPAETAVAGTKDVLRAVTTAGTPGTSEAVAGIRATIEQAGRATGMSGAVAHARVAVPARAIETTGAVALRATIAEVPDRTTMAVRARAIRAGGRIDGTTVGVPGTATTGPRVPATVATVARRLPGTGRIVDPVPGTGAIVGPAGTGTTGVPAGGRTTGALDPAMITAIGAKPPAGTRVRAVLAAVPALRSAPVDSATDGALPATAGARATMAATAGTSIGAAAGRPATAPTIAVARGRVIGRTTGSVRTGRWTGSGSTGEVSAGTTAGSPTSPGSTGPRAIAGNARSGWWNLGRRGAARWPDPIRRCRMRWRRTSCPGTSGPSCGRCRRRVRTSWRAGWWPPVNC</sequence>
<feature type="compositionally biased region" description="Low complexity" evidence="1">
    <location>
        <begin position="475"/>
        <end position="507"/>
    </location>
</feature>
<feature type="region of interest" description="Disordered" evidence="1">
    <location>
        <begin position="356"/>
        <end position="380"/>
    </location>
</feature>
<organism evidence="2 3">
    <name type="scientific">Actinocatenispora comari</name>
    <dbReference type="NCBI Taxonomy" id="2807577"/>
    <lineage>
        <taxon>Bacteria</taxon>
        <taxon>Bacillati</taxon>
        <taxon>Actinomycetota</taxon>
        <taxon>Actinomycetes</taxon>
        <taxon>Micromonosporales</taxon>
        <taxon>Micromonosporaceae</taxon>
        <taxon>Actinocatenispora</taxon>
    </lineage>
</organism>
<evidence type="ECO:0000313" key="2">
    <source>
        <dbReference type="EMBL" id="GIL28751.1"/>
    </source>
</evidence>
<feature type="compositionally biased region" description="Polar residues" evidence="1">
    <location>
        <begin position="7"/>
        <end position="25"/>
    </location>
</feature>
<dbReference type="Proteomes" id="UP000614996">
    <property type="component" value="Unassembled WGS sequence"/>
</dbReference>
<protein>
    <submittedName>
        <fullName evidence="2">Uncharacterized protein</fullName>
    </submittedName>
</protein>
<evidence type="ECO:0000256" key="1">
    <source>
        <dbReference type="SAM" id="MobiDB-lite"/>
    </source>
</evidence>
<feature type="region of interest" description="Disordered" evidence="1">
    <location>
        <begin position="475"/>
        <end position="509"/>
    </location>
</feature>
<name>A0A8J4ABT8_9ACTN</name>
<keyword evidence="3" id="KW-1185">Reference proteome</keyword>
<accession>A0A8J4ABT8</accession>
<comment type="caution">
    <text evidence="2">The sequence shown here is derived from an EMBL/GenBank/DDBJ whole genome shotgun (WGS) entry which is preliminary data.</text>
</comment>
<reference evidence="3" key="1">
    <citation type="journal article" date="2021" name="Int. J. Syst. Evol. Microbiol.">
        <title>Actinocatenispora comari sp. nov., an endophytic actinomycete isolated from aerial parts of Comarum salesowianum.</title>
        <authorList>
            <person name="Oyunbileg N."/>
            <person name="Iizaka Y."/>
            <person name="Hamada M."/>
            <person name="Davaapurev B.O."/>
            <person name="Fukumoto A."/>
            <person name="Tsetseg B."/>
            <person name="Kato F."/>
            <person name="Tamura T."/>
            <person name="Batkhuu J."/>
            <person name="Anzai Y."/>
        </authorList>
    </citation>
    <scope>NUCLEOTIDE SEQUENCE [LARGE SCALE GENOMIC DNA]</scope>
    <source>
        <strain evidence="3">NUM-2625</strain>
    </source>
</reference>